<protein>
    <submittedName>
        <fullName evidence="1">Uncharacterized protein</fullName>
    </submittedName>
</protein>
<reference evidence="1" key="2">
    <citation type="submission" date="2022-01" db="EMBL/GenBank/DDBJ databases">
        <authorList>
            <person name="Yamashiro T."/>
            <person name="Shiraishi A."/>
            <person name="Satake H."/>
            <person name="Nakayama K."/>
        </authorList>
    </citation>
    <scope>NUCLEOTIDE SEQUENCE</scope>
</reference>
<accession>A0ABQ5II10</accession>
<name>A0ABQ5II10_9ASTR</name>
<reference evidence="1" key="1">
    <citation type="journal article" date="2022" name="Int. J. Mol. Sci.">
        <title>Draft Genome of Tanacetum Coccineum: Genomic Comparison of Closely Related Tanacetum-Family Plants.</title>
        <authorList>
            <person name="Yamashiro T."/>
            <person name="Shiraishi A."/>
            <person name="Nakayama K."/>
            <person name="Satake H."/>
        </authorList>
    </citation>
    <scope>NUCLEOTIDE SEQUENCE</scope>
</reference>
<keyword evidence="2" id="KW-1185">Reference proteome</keyword>
<sequence length="160" mass="18716">MLAPKCATYNGRLTFANPKYLKTANLKNPDLYEIPFDTSDPANKFAPEREETMTLDNESRSKLNKDIVKPYDYTKQNSLYQLERTKEVRKTMWRKPFDLESSNARQEQCNSEVKKLIENCKGKSWKLSLINHLLFEQPMPQRIPKPSDLGKPDSYQILLK</sequence>
<comment type="caution">
    <text evidence="1">The sequence shown here is derived from an EMBL/GenBank/DDBJ whole genome shotgun (WGS) entry which is preliminary data.</text>
</comment>
<dbReference type="EMBL" id="BQNB010020801">
    <property type="protein sequence ID" value="GJT99767.1"/>
    <property type="molecule type" value="Genomic_DNA"/>
</dbReference>
<evidence type="ECO:0000313" key="1">
    <source>
        <dbReference type="EMBL" id="GJT99767.1"/>
    </source>
</evidence>
<gene>
    <name evidence="1" type="ORF">Tco_1110106</name>
</gene>
<dbReference type="Proteomes" id="UP001151760">
    <property type="component" value="Unassembled WGS sequence"/>
</dbReference>
<evidence type="ECO:0000313" key="2">
    <source>
        <dbReference type="Proteomes" id="UP001151760"/>
    </source>
</evidence>
<organism evidence="1 2">
    <name type="scientific">Tanacetum coccineum</name>
    <dbReference type="NCBI Taxonomy" id="301880"/>
    <lineage>
        <taxon>Eukaryota</taxon>
        <taxon>Viridiplantae</taxon>
        <taxon>Streptophyta</taxon>
        <taxon>Embryophyta</taxon>
        <taxon>Tracheophyta</taxon>
        <taxon>Spermatophyta</taxon>
        <taxon>Magnoliopsida</taxon>
        <taxon>eudicotyledons</taxon>
        <taxon>Gunneridae</taxon>
        <taxon>Pentapetalae</taxon>
        <taxon>asterids</taxon>
        <taxon>campanulids</taxon>
        <taxon>Asterales</taxon>
        <taxon>Asteraceae</taxon>
        <taxon>Asteroideae</taxon>
        <taxon>Anthemideae</taxon>
        <taxon>Anthemidinae</taxon>
        <taxon>Tanacetum</taxon>
    </lineage>
</organism>
<proteinExistence type="predicted"/>